<protein>
    <submittedName>
        <fullName evidence="1">Uncharacterized protein</fullName>
    </submittedName>
</protein>
<proteinExistence type="predicted"/>
<evidence type="ECO:0000313" key="1">
    <source>
        <dbReference type="EMBL" id="KXK65482.1"/>
    </source>
</evidence>
<dbReference type="AlphaFoldDB" id="A0A136Q4A2"/>
<organism evidence="1 2">
    <name type="scientific">Christensenella minuta</name>
    <dbReference type="NCBI Taxonomy" id="626937"/>
    <lineage>
        <taxon>Bacteria</taxon>
        <taxon>Bacillati</taxon>
        <taxon>Bacillota</taxon>
        <taxon>Clostridia</taxon>
        <taxon>Christensenellales</taxon>
        <taxon>Christensenellaceae</taxon>
        <taxon>Christensenella</taxon>
    </lineage>
</organism>
<comment type="caution">
    <text evidence="1">The sequence shown here is derived from an EMBL/GenBank/DDBJ whole genome shotgun (WGS) entry which is preliminary data.</text>
</comment>
<accession>A0A136Q4A2</accession>
<name>A0A136Q4A2_9FIRM</name>
<reference evidence="2" key="1">
    <citation type="submission" date="2016-02" db="EMBL/GenBank/DDBJ databases">
        <authorList>
            <person name="Mitreva M."/>
            <person name="Pepin K.H."/>
            <person name="Mihindukulasuriya K.A."/>
            <person name="Fulton R."/>
            <person name="Fronick C."/>
            <person name="O'Laughlin M."/>
            <person name="Miner T."/>
            <person name="Herter B."/>
            <person name="Rosa B.A."/>
            <person name="Cordes M."/>
            <person name="Tomlinson C."/>
            <person name="Wollam A."/>
            <person name="Palsikar V.B."/>
            <person name="Mardis E.R."/>
            <person name="Wilson R.K."/>
        </authorList>
    </citation>
    <scope>NUCLEOTIDE SEQUENCE [LARGE SCALE GENOMIC DNA]</scope>
    <source>
        <strain evidence="2">DSM 22607</strain>
    </source>
</reference>
<dbReference type="EMBL" id="LSZW01000061">
    <property type="protein sequence ID" value="KXK65482.1"/>
    <property type="molecule type" value="Genomic_DNA"/>
</dbReference>
<keyword evidence="2" id="KW-1185">Reference proteome</keyword>
<sequence length="52" mass="5732">MGSIVYPAFLRPSLPSLSFSSFSLRQPEKAGVLFRTQYPSAPVYPGLKIKSN</sequence>
<dbReference type="Proteomes" id="UP000070366">
    <property type="component" value="Unassembled WGS sequence"/>
</dbReference>
<gene>
    <name evidence="1" type="ORF">HMPREF3293_01696</name>
</gene>
<evidence type="ECO:0000313" key="2">
    <source>
        <dbReference type="Proteomes" id="UP000070366"/>
    </source>
</evidence>